<dbReference type="AlphaFoldDB" id="A0A5N6RF84"/>
<proteinExistence type="predicted"/>
<name>A0A5N6RF84_9ROSI</name>
<keyword evidence="6" id="KW-0325">Glycoprotein</keyword>
<dbReference type="EMBL" id="CM017326">
    <property type="protein sequence ID" value="KAE8076411.1"/>
    <property type="molecule type" value="Genomic_DNA"/>
</dbReference>
<dbReference type="SUPFAM" id="SSF52058">
    <property type="entry name" value="L domain-like"/>
    <property type="match status" value="1"/>
</dbReference>
<keyword evidence="4" id="KW-0677">Repeat</keyword>
<dbReference type="InterPro" id="IPR032675">
    <property type="entry name" value="LRR_dom_sf"/>
</dbReference>
<gene>
    <name evidence="7" type="ORF">FH972_015066</name>
</gene>
<dbReference type="Gene3D" id="3.80.10.10">
    <property type="entry name" value="Ribonuclease Inhibitor"/>
    <property type="match status" value="2"/>
</dbReference>
<dbReference type="OrthoDB" id="676979at2759"/>
<evidence type="ECO:0008006" key="9">
    <source>
        <dbReference type="Google" id="ProtNLM"/>
    </source>
</evidence>
<evidence type="ECO:0000256" key="1">
    <source>
        <dbReference type="ARBA" id="ARBA00004370"/>
    </source>
</evidence>
<keyword evidence="2" id="KW-0433">Leucine-rich repeat</keyword>
<keyword evidence="5" id="KW-0472">Membrane</keyword>
<dbReference type="Pfam" id="PF13855">
    <property type="entry name" value="LRR_8"/>
    <property type="match status" value="1"/>
</dbReference>
<evidence type="ECO:0000256" key="2">
    <source>
        <dbReference type="ARBA" id="ARBA00022614"/>
    </source>
</evidence>
<evidence type="ECO:0000256" key="5">
    <source>
        <dbReference type="ARBA" id="ARBA00023136"/>
    </source>
</evidence>
<dbReference type="PANTHER" id="PTHR48010:SF58">
    <property type="entry name" value="RECEPTOR PROTEIN KINASE-LIKE PROTEIN ZAR1"/>
    <property type="match status" value="1"/>
</dbReference>
<dbReference type="InterPro" id="IPR050994">
    <property type="entry name" value="At_inactive_RLKs"/>
</dbReference>
<dbReference type="GO" id="GO:0016020">
    <property type="term" value="C:membrane"/>
    <property type="evidence" value="ECO:0007669"/>
    <property type="project" value="UniProtKB-SubCell"/>
</dbReference>
<dbReference type="InterPro" id="IPR003591">
    <property type="entry name" value="Leu-rich_rpt_typical-subtyp"/>
</dbReference>
<evidence type="ECO:0000256" key="4">
    <source>
        <dbReference type="ARBA" id="ARBA00022737"/>
    </source>
</evidence>
<reference evidence="7 8" key="1">
    <citation type="submission" date="2019-06" db="EMBL/GenBank/DDBJ databases">
        <title>A chromosomal-level reference genome of Carpinus fangiana (Coryloideae, Betulaceae).</title>
        <authorList>
            <person name="Yang X."/>
            <person name="Wang Z."/>
            <person name="Zhang L."/>
            <person name="Hao G."/>
            <person name="Liu J."/>
            <person name="Yang Y."/>
        </authorList>
    </citation>
    <scope>NUCLEOTIDE SEQUENCE [LARGE SCALE GENOMIC DNA]</scope>
    <source>
        <strain evidence="7">Cfa_2016G</strain>
        <tissue evidence="7">Leaf</tissue>
    </source>
</reference>
<evidence type="ECO:0000313" key="7">
    <source>
        <dbReference type="EMBL" id="KAE8076411.1"/>
    </source>
</evidence>
<evidence type="ECO:0000313" key="8">
    <source>
        <dbReference type="Proteomes" id="UP000327013"/>
    </source>
</evidence>
<sequence length="194" mass="21644">MVDPCESNGEQFLGILCSNPLDNVSSRVIAIDLDGIQYDGFLTPSIGNLSELTTLNLSKNKFRSTIPETISNLKKLTTLSMAYNYLTGTIPDSITLLKNIEHLDLSGNMISGSVPVNISGHVSPVKKLKNFMKLDVSDNRFLGLINDYILSLTQLVYLDVSDNRFERIETTNLSEEETQLQLLDAENNQFHQPF</sequence>
<organism evidence="7 8">
    <name type="scientific">Carpinus fangiana</name>
    <dbReference type="NCBI Taxonomy" id="176857"/>
    <lineage>
        <taxon>Eukaryota</taxon>
        <taxon>Viridiplantae</taxon>
        <taxon>Streptophyta</taxon>
        <taxon>Embryophyta</taxon>
        <taxon>Tracheophyta</taxon>
        <taxon>Spermatophyta</taxon>
        <taxon>Magnoliopsida</taxon>
        <taxon>eudicotyledons</taxon>
        <taxon>Gunneridae</taxon>
        <taxon>Pentapetalae</taxon>
        <taxon>rosids</taxon>
        <taxon>fabids</taxon>
        <taxon>Fagales</taxon>
        <taxon>Betulaceae</taxon>
        <taxon>Carpinus</taxon>
    </lineage>
</organism>
<dbReference type="FunFam" id="3.80.10.10:FF:000041">
    <property type="entry name" value="LRR receptor-like serine/threonine-protein kinase ERECTA"/>
    <property type="match status" value="1"/>
</dbReference>
<dbReference type="InterPro" id="IPR001611">
    <property type="entry name" value="Leu-rich_rpt"/>
</dbReference>
<dbReference type="SMART" id="SM00369">
    <property type="entry name" value="LRR_TYP"/>
    <property type="match status" value="3"/>
</dbReference>
<evidence type="ECO:0000256" key="3">
    <source>
        <dbReference type="ARBA" id="ARBA00022729"/>
    </source>
</evidence>
<dbReference type="PANTHER" id="PTHR48010">
    <property type="entry name" value="OS05G0588300 PROTEIN"/>
    <property type="match status" value="1"/>
</dbReference>
<keyword evidence="8" id="KW-1185">Reference proteome</keyword>
<comment type="subcellular location">
    <subcellularLocation>
        <location evidence="1">Membrane</location>
    </subcellularLocation>
</comment>
<dbReference type="Proteomes" id="UP000327013">
    <property type="component" value="Chromosome 6"/>
</dbReference>
<evidence type="ECO:0000256" key="6">
    <source>
        <dbReference type="ARBA" id="ARBA00023180"/>
    </source>
</evidence>
<dbReference type="SMART" id="SM00365">
    <property type="entry name" value="LRR_SD22"/>
    <property type="match status" value="3"/>
</dbReference>
<accession>A0A5N6RF84</accession>
<protein>
    <recommendedName>
        <fullName evidence="9">Leucine-rich repeat-containing N-terminal plant-type domain-containing protein</fullName>
    </recommendedName>
</protein>
<keyword evidence="3" id="KW-0732">Signal</keyword>